<proteinExistence type="predicted"/>
<sequence>MRSTTVLLAIASLAATVLAHGGEDHGAASSPCLTNPANATCSTYTFDTAALNKDVDAICSVSSFLPGCSLSTSCRADPSLPQSQCHPLTVLATLCTAPEDKNLTATSCATSYNAYCGATSVIPQCKNQTAFPGLPSGKIVTGTVYSICLDMPGMKGCSICPAPDATGYSKCDEVKAWSDLCLDMPDMSQCPPFNAMCKNTAFGPFCDASYKAPVNNGTAPGGNGTASPSPSTPTPTGGSGNGSGAMALTSSLSMTAVLTVVVAGISSMVL</sequence>
<comment type="caution">
    <text evidence="3">The sequence shown here is derived from an EMBL/GenBank/DDBJ whole genome shotgun (WGS) entry which is preliminary data.</text>
</comment>
<evidence type="ECO:0000313" key="3">
    <source>
        <dbReference type="EMBL" id="KAG0269940.1"/>
    </source>
</evidence>
<dbReference type="OrthoDB" id="73901at2759"/>
<protein>
    <submittedName>
        <fullName evidence="3">Uncharacterized protein</fullName>
    </submittedName>
</protein>
<accession>A0A9P6QIP2</accession>
<feature type="signal peptide" evidence="2">
    <location>
        <begin position="1"/>
        <end position="19"/>
    </location>
</feature>
<feature type="chain" id="PRO_5040390642" evidence="2">
    <location>
        <begin position="20"/>
        <end position="270"/>
    </location>
</feature>
<evidence type="ECO:0000256" key="2">
    <source>
        <dbReference type="SAM" id="SignalP"/>
    </source>
</evidence>
<name>A0A9P6QIP2_9FUNG</name>
<gene>
    <name evidence="3" type="ORF">DFQ27_001489</name>
</gene>
<evidence type="ECO:0000256" key="1">
    <source>
        <dbReference type="SAM" id="MobiDB-lite"/>
    </source>
</evidence>
<keyword evidence="4" id="KW-1185">Reference proteome</keyword>
<organism evidence="3 4">
    <name type="scientific">Actinomortierella ambigua</name>
    <dbReference type="NCBI Taxonomy" id="1343610"/>
    <lineage>
        <taxon>Eukaryota</taxon>
        <taxon>Fungi</taxon>
        <taxon>Fungi incertae sedis</taxon>
        <taxon>Mucoromycota</taxon>
        <taxon>Mortierellomycotina</taxon>
        <taxon>Mortierellomycetes</taxon>
        <taxon>Mortierellales</taxon>
        <taxon>Mortierellaceae</taxon>
        <taxon>Actinomortierella</taxon>
    </lineage>
</organism>
<dbReference type="Proteomes" id="UP000807716">
    <property type="component" value="Unassembled WGS sequence"/>
</dbReference>
<feature type="region of interest" description="Disordered" evidence="1">
    <location>
        <begin position="217"/>
        <end position="244"/>
    </location>
</feature>
<evidence type="ECO:0000313" key="4">
    <source>
        <dbReference type="Proteomes" id="UP000807716"/>
    </source>
</evidence>
<reference evidence="3" key="1">
    <citation type="journal article" date="2020" name="Fungal Divers.">
        <title>Resolving the Mortierellaceae phylogeny through synthesis of multi-gene phylogenetics and phylogenomics.</title>
        <authorList>
            <person name="Vandepol N."/>
            <person name="Liber J."/>
            <person name="Desiro A."/>
            <person name="Na H."/>
            <person name="Kennedy M."/>
            <person name="Barry K."/>
            <person name="Grigoriev I.V."/>
            <person name="Miller A.N."/>
            <person name="O'Donnell K."/>
            <person name="Stajich J.E."/>
            <person name="Bonito G."/>
        </authorList>
    </citation>
    <scope>NUCLEOTIDE SEQUENCE</scope>
    <source>
        <strain evidence="3">BC1065</strain>
    </source>
</reference>
<keyword evidence="2" id="KW-0732">Signal</keyword>
<dbReference type="EMBL" id="JAAAJB010000015">
    <property type="protein sequence ID" value="KAG0269940.1"/>
    <property type="molecule type" value="Genomic_DNA"/>
</dbReference>
<dbReference type="AlphaFoldDB" id="A0A9P6QIP2"/>